<dbReference type="GO" id="GO:0005634">
    <property type="term" value="C:nucleus"/>
    <property type="evidence" value="ECO:0007669"/>
    <property type="project" value="UniProtKB-SubCell"/>
</dbReference>
<evidence type="ECO:0000313" key="8">
    <source>
        <dbReference type="Proteomes" id="UP000186583"/>
    </source>
</evidence>
<dbReference type="SMART" id="SM00717">
    <property type="entry name" value="SANT"/>
    <property type="match status" value="3"/>
</dbReference>
<dbReference type="PANTHER" id="PTHR46380">
    <property type="entry name" value="CYCLIN-D-BINDING MYB-LIKE TRANSCRIPTION FACTOR 1"/>
    <property type="match status" value="1"/>
</dbReference>
<dbReference type="STRING" id="708187.A0A1Q8S896"/>
<feature type="compositionally biased region" description="Polar residues" evidence="4">
    <location>
        <begin position="242"/>
        <end position="259"/>
    </location>
</feature>
<dbReference type="CDD" id="cd00167">
    <property type="entry name" value="SANT"/>
    <property type="match status" value="2"/>
</dbReference>
<evidence type="ECO:0000256" key="1">
    <source>
        <dbReference type="ARBA" id="ARBA00004123"/>
    </source>
</evidence>
<feature type="compositionally biased region" description="Low complexity" evidence="4">
    <location>
        <begin position="416"/>
        <end position="428"/>
    </location>
</feature>
<keyword evidence="3" id="KW-0539">Nucleus</keyword>
<dbReference type="EMBL" id="MPGH01000006">
    <property type="protein sequence ID" value="OLN97684.1"/>
    <property type="molecule type" value="Genomic_DNA"/>
</dbReference>
<keyword evidence="2 7" id="KW-0238">DNA-binding</keyword>
<dbReference type="PANTHER" id="PTHR46380:SF2">
    <property type="entry name" value="CYCLIN-D-BINDING MYB-LIKE TRANSCRIPTION FACTOR 1"/>
    <property type="match status" value="1"/>
</dbReference>
<feature type="compositionally biased region" description="Low complexity" evidence="4">
    <location>
        <begin position="1050"/>
        <end position="1063"/>
    </location>
</feature>
<dbReference type="Proteomes" id="UP000186583">
    <property type="component" value="Unassembled WGS sequence"/>
</dbReference>
<evidence type="ECO:0000259" key="5">
    <source>
        <dbReference type="PROSITE" id="PS50090"/>
    </source>
</evidence>
<feature type="compositionally biased region" description="Acidic residues" evidence="4">
    <location>
        <begin position="999"/>
        <end position="1025"/>
    </location>
</feature>
<reference evidence="7 8" key="1">
    <citation type="submission" date="2016-11" db="EMBL/GenBank/DDBJ databases">
        <title>Draft Genome Assembly of Colletotrichum chlorophyti a pathogen of herbaceous plants.</title>
        <authorList>
            <person name="Gan P."/>
            <person name="Narusaka M."/>
            <person name="Tsushima A."/>
            <person name="Narusaka Y."/>
            <person name="Takano Y."/>
            <person name="Shirasu K."/>
        </authorList>
    </citation>
    <scope>NUCLEOTIDE SEQUENCE [LARGE SCALE GENOMIC DNA]</scope>
    <source>
        <strain evidence="7 8">NTL11</strain>
    </source>
</reference>
<feature type="compositionally biased region" description="Polar residues" evidence="4">
    <location>
        <begin position="1240"/>
        <end position="1250"/>
    </location>
</feature>
<keyword evidence="8" id="KW-1185">Reference proteome</keyword>
<feature type="compositionally biased region" description="Low complexity" evidence="4">
    <location>
        <begin position="155"/>
        <end position="164"/>
    </location>
</feature>
<feature type="compositionally biased region" description="Basic residues" evidence="4">
    <location>
        <begin position="124"/>
        <end position="133"/>
    </location>
</feature>
<dbReference type="InterPro" id="IPR001005">
    <property type="entry name" value="SANT/Myb"/>
</dbReference>
<feature type="compositionally biased region" description="Low complexity" evidence="4">
    <location>
        <begin position="588"/>
        <end position="601"/>
    </location>
</feature>
<dbReference type="PROSITE" id="PS51294">
    <property type="entry name" value="HTH_MYB"/>
    <property type="match status" value="1"/>
</dbReference>
<evidence type="ECO:0000259" key="6">
    <source>
        <dbReference type="PROSITE" id="PS51294"/>
    </source>
</evidence>
<dbReference type="Gene3D" id="1.10.10.60">
    <property type="entry name" value="Homeodomain-like"/>
    <property type="match status" value="2"/>
</dbReference>
<name>A0A1Q8S896_9PEZI</name>
<feature type="compositionally biased region" description="Low complexity" evidence="4">
    <location>
        <begin position="389"/>
        <end position="401"/>
    </location>
</feature>
<feature type="compositionally biased region" description="Acidic residues" evidence="4">
    <location>
        <begin position="375"/>
        <end position="384"/>
    </location>
</feature>
<protein>
    <submittedName>
        <fullName evidence="7">DNA-binding protein REB1</fullName>
    </submittedName>
</protein>
<comment type="caution">
    <text evidence="7">The sequence shown here is derived from an EMBL/GenBank/DDBJ whole genome shotgun (WGS) entry which is preliminary data.</text>
</comment>
<feature type="compositionally biased region" description="Basic and acidic residues" evidence="4">
    <location>
        <begin position="1138"/>
        <end position="1150"/>
    </location>
</feature>
<feature type="compositionally biased region" description="Basic and acidic residues" evidence="4">
    <location>
        <begin position="622"/>
        <end position="632"/>
    </location>
</feature>
<evidence type="ECO:0000256" key="2">
    <source>
        <dbReference type="ARBA" id="ARBA00023125"/>
    </source>
</evidence>
<dbReference type="OrthoDB" id="39591at2759"/>
<feature type="domain" description="HTH myb-type" evidence="6">
    <location>
        <begin position="725"/>
        <end position="778"/>
    </location>
</feature>
<feature type="compositionally biased region" description="Basic residues" evidence="4">
    <location>
        <begin position="981"/>
        <end position="992"/>
    </location>
</feature>
<evidence type="ECO:0000313" key="7">
    <source>
        <dbReference type="EMBL" id="OLN97684.1"/>
    </source>
</evidence>
<dbReference type="Pfam" id="PF13921">
    <property type="entry name" value="Myb_DNA-bind_6"/>
    <property type="match status" value="1"/>
</dbReference>
<dbReference type="Pfam" id="PF00249">
    <property type="entry name" value="Myb_DNA-binding"/>
    <property type="match status" value="1"/>
</dbReference>
<dbReference type="AlphaFoldDB" id="A0A1Q8S896"/>
<organism evidence="7 8">
    <name type="scientific">Colletotrichum chlorophyti</name>
    <dbReference type="NCBI Taxonomy" id="708187"/>
    <lineage>
        <taxon>Eukaryota</taxon>
        <taxon>Fungi</taxon>
        <taxon>Dikarya</taxon>
        <taxon>Ascomycota</taxon>
        <taxon>Pezizomycotina</taxon>
        <taxon>Sordariomycetes</taxon>
        <taxon>Hypocreomycetidae</taxon>
        <taxon>Glomerellales</taxon>
        <taxon>Glomerellaceae</taxon>
        <taxon>Colletotrichum</taxon>
    </lineage>
</organism>
<feature type="region of interest" description="Disordered" evidence="4">
    <location>
        <begin position="1"/>
        <end position="632"/>
    </location>
</feature>
<feature type="domain" description="Myb-like" evidence="5">
    <location>
        <begin position="725"/>
        <end position="774"/>
    </location>
</feature>
<dbReference type="GO" id="GO:0003700">
    <property type="term" value="F:DNA-binding transcription factor activity"/>
    <property type="evidence" value="ECO:0007669"/>
    <property type="project" value="TreeGrafter"/>
</dbReference>
<dbReference type="PROSITE" id="PS50090">
    <property type="entry name" value="MYB_LIKE"/>
    <property type="match status" value="1"/>
</dbReference>
<feature type="compositionally biased region" description="Basic residues" evidence="4">
    <location>
        <begin position="525"/>
        <end position="537"/>
    </location>
</feature>
<dbReference type="SUPFAM" id="SSF46689">
    <property type="entry name" value="Homeodomain-like"/>
    <property type="match status" value="1"/>
</dbReference>
<feature type="compositionally biased region" description="Polar residues" evidence="4">
    <location>
        <begin position="1"/>
        <end position="21"/>
    </location>
</feature>
<feature type="compositionally biased region" description="Basic and acidic residues" evidence="4">
    <location>
        <begin position="487"/>
        <end position="496"/>
    </location>
</feature>
<feature type="compositionally biased region" description="Basic and acidic residues" evidence="4">
    <location>
        <begin position="25"/>
        <end position="34"/>
    </location>
</feature>
<feature type="region of interest" description="Disordered" evidence="4">
    <location>
        <begin position="963"/>
        <end position="1271"/>
    </location>
</feature>
<dbReference type="InterPro" id="IPR051651">
    <property type="entry name" value="DMTF1_DNA-bind_reg"/>
</dbReference>
<comment type="subcellular location">
    <subcellularLocation>
        <location evidence="1">Nucleus</location>
    </subcellularLocation>
</comment>
<sequence>MFRSLSNIFTGHTPRKNSSPGPTRPDSDSSRGRDFPSTAPAEYPAGPDETDDQQISIMASQDEEDASIDVPAASDDFEAHDGTADMSDYEDPFLSMKPFSTLNPPDNDAAIPTYSASEDDGPRKKSKKSKKKQEKKEEKKARRRKNKSRTDSSDSSHLALALLSPQNSGATNHSAAAEAVESDSEANAEEREPAAKPKKRKRGSQDVVEDSDAQGSGVKKQKGKKKKKKKKEHQSHKHVEGTETTDQFQNGVSESSPHSTALEVDVDGPVSDHDSVQDTTLMSEPVKSHAPGVSRQLFLSAKPTLGSVTGKHGDQDDGMTDDDNQVTMSSPSIAAQRRRSMSRGSQISVLRQGLVREAMAQPGKIPEAVESAEGSSDEDNDGQSENEGSSQAQQSPASTTQLELESVSHLEDVDMADASSQFSAAGAAGNDDSFAEDLPPSSQPPREYTPSIDANDVEDDEEPQLPVSTFGRTVHAGNSAKKPITYSKKDARHERLAGTPRAIRQRKNANGDGAEPDNLPSSARRSVHSTASRRQRSKPNFFSDISHPESDANENSVVSPKPDVPAISSTEAVEHPQRSKKAQRSSKESAASAAEATATARKVAKKPTTSRTEAVPKKKKSASHEKTLVQPTTKKEFVNGKFTDEEIQKITRAIEKYRDDNNLTQHQMNDLIQMKKRKKSPVSKETNGQQFDGHQFVEMWNVICSTLPNRHRQKVIDVCRKEFHNFKARGGKWTPREDAKLEELHSKYNGSWVLIADELNRHPGDVRDRYRNYVACGGVEGHRRWTEAEEQELVQHVVTAYRRMDKAPASIKKPYRSFINWQTISELMGHKRSRLQCMKKFNSLNVELSPNDTLQSSRPTSALTWRLEKARRQIQEMSPEDKHEMVRSILDGAAGRDEKIRWPKIANTQFRQKWNRPTLKLLWYRLKQLVPGYEDKSTRDCARWLLDDAETNSLREAKLIDGGYASGDTEDELNVVNPPKKASRRKTAKRKIRSAETVHDDDDDDDDLEDEDVDDEDVDDEDIDNENTGVGDSEFDETSRVDTPASQGESPSAQNQAWQAASQRLTNFAEKSLRLSPRPAAMHHAMSRLGPNEMEAAVPSPMKKRIRLSGSKSTKRFAEDDDDSQQSLATSQYETEEIPDRVKEKREAFLRRKSSGNRLRSTPSVQPDSIQNSDIDDDMPPIHVPPSTQPATSQASETRPPKGKWARKSGANVLPGEAMDLTEDILPGLNTVDGSKPAGTGSNKPTNGPASASPKRSRATKRGGKAVDSAA</sequence>
<accession>A0A1Q8S896</accession>
<gene>
    <name evidence="7" type="ORF">CCHL11_09173</name>
</gene>
<feature type="compositionally biased region" description="Basic residues" evidence="4">
    <location>
        <begin position="1255"/>
        <end position="1264"/>
    </location>
</feature>
<dbReference type="InterPro" id="IPR017930">
    <property type="entry name" value="Myb_dom"/>
</dbReference>
<feature type="compositionally biased region" description="Basic residues" evidence="4">
    <location>
        <begin position="219"/>
        <end position="236"/>
    </location>
</feature>
<proteinExistence type="predicted"/>
<feature type="compositionally biased region" description="Polar residues" evidence="4">
    <location>
        <begin position="1156"/>
        <end position="1173"/>
    </location>
</feature>
<evidence type="ECO:0000256" key="4">
    <source>
        <dbReference type="SAM" id="MobiDB-lite"/>
    </source>
</evidence>
<dbReference type="GO" id="GO:0000976">
    <property type="term" value="F:transcription cis-regulatory region binding"/>
    <property type="evidence" value="ECO:0007669"/>
    <property type="project" value="TreeGrafter"/>
</dbReference>
<evidence type="ECO:0000256" key="3">
    <source>
        <dbReference type="ARBA" id="ARBA00023242"/>
    </source>
</evidence>
<dbReference type="InterPro" id="IPR009057">
    <property type="entry name" value="Homeodomain-like_sf"/>
</dbReference>